<evidence type="ECO:0000313" key="2">
    <source>
        <dbReference type="Proteomes" id="UP001056120"/>
    </source>
</evidence>
<name>A0ACB9K9Z2_9ASTR</name>
<dbReference type="Proteomes" id="UP001056120">
    <property type="component" value="Linkage Group LG01"/>
</dbReference>
<keyword evidence="2" id="KW-1185">Reference proteome</keyword>
<protein>
    <submittedName>
        <fullName evidence="1">Uncharacterized protein</fullName>
    </submittedName>
</protein>
<reference evidence="2" key="1">
    <citation type="journal article" date="2022" name="Mol. Ecol. Resour.">
        <title>The genomes of chicory, endive, great burdock and yacon provide insights into Asteraceae palaeo-polyploidization history and plant inulin production.</title>
        <authorList>
            <person name="Fan W."/>
            <person name="Wang S."/>
            <person name="Wang H."/>
            <person name="Wang A."/>
            <person name="Jiang F."/>
            <person name="Liu H."/>
            <person name="Zhao H."/>
            <person name="Xu D."/>
            <person name="Zhang Y."/>
        </authorList>
    </citation>
    <scope>NUCLEOTIDE SEQUENCE [LARGE SCALE GENOMIC DNA]</scope>
    <source>
        <strain evidence="2">cv. Yunnan</strain>
    </source>
</reference>
<dbReference type="EMBL" id="CM042018">
    <property type="protein sequence ID" value="KAI3829030.1"/>
    <property type="molecule type" value="Genomic_DNA"/>
</dbReference>
<reference evidence="1 2" key="2">
    <citation type="journal article" date="2022" name="Mol. Ecol. Resour.">
        <title>The genomes of chicory, endive, great burdock and yacon provide insights into Asteraceae paleo-polyploidization history and plant inulin production.</title>
        <authorList>
            <person name="Fan W."/>
            <person name="Wang S."/>
            <person name="Wang H."/>
            <person name="Wang A."/>
            <person name="Jiang F."/>
            <person name="Liu H."/>
            <person name="Zhao H."/>
            <person name="Xu D."/>
            <person name="Zhang Y."/>
        </authorList>
    </citation>
    <scope>NUCLEOTIDE SEQUENCE [LARGE SCALE GENOMIC DNA]</scope>
    <source>
        <strain evidence="2">cv. Yunnan</strain>
        <tissue evidence="1">Leaves</tissue>
    </source>
</reference>
<evidence type="ECO:0000313" key="1">
    <source>
        <dbReference type="EMBL" id="KAI3829030.1"/>
    </source>
</evidence>
<organism evidence="1 2">
    <name type="scientific">Smallanthus sonchifolius</name>
    <dbReference type="NCBI Taxonomy" id="185202"/>
    <lineage>
        <taxon>Eukaryota</taxon>
        <taxon>Viridiplantae</taxon>
        <taxon>Streptophyta</taxon>
        <taxon>Embryophyta</taxon>
        <taxon>Tracheophyta</taxon>
        <taxon>Spermatophyta</taxon>
        <taxon>Magnoliopsida</taxon>
        <taxon>eudicotyledons</taxon>
        <taxon>Gunneridae</taxon>
        <taxon>Pentapetalae</taxon>
        <taxon>asterids</taxon>
        <taxon>campanulids</taxon>
        <taxon>Asterales</taxon>
        <taxon>Asteraceae</taxon>
        <taxon>Asteroideae</taxon>
        <taxon>Heliantheae alliance</taxon>
        <taxon>Millerieae</taxon>
        <taxon>Smallanthus</taxon>
    </lineage>
</organism>
<gene>
    <name evidence="1" type="ORF">L1987_03144</name>
</gene>
<comment type="caution">
    <text evidence="1">The sequence shown here is derived from an EMBL/GenBank/DDBJ whole genome shotgun (WGS) entry which is preliminary data.</text>
</comment>
<proteinExistence type="predicted"/>
<accession>A0ACB9K9Z2</accession>
<sequence length="478" mass="54419">MISRTISHLLAFIKLRGNFFTNSFLLPLQNHLSSSRLGLEFSSHTTFLASLHSNSNSSSHPRSKFQKVTNLDDALNMFDEMIQRRPLPSVVQFNQLLNAVTKMKHFSCCLHLFKQMCVTGVPVDEYSMSIAIKCCCQLYRTNDGFALLCCCFWRAVVPDVFIFSTLLDGLVLEDRILEAERLFKKLIKHRLCEPNVVMYNTMIKGLCKFGNNVMAIGLLRLMDERGCKADVVTYNTIMDSLCKDKMIDDAFKLFKEMVFEKGILPNVITYTSLICGLCNLGRWEEVSKMLKEMEDVRISPNLQTFTVLVDAFCKEGKVDDAEAVIDIMVERGEVPNIVTYNTLIDGYCLRGEMSKARTVFDSLTSRGLVPNVITYSSLLNGYCKNLNIEEAMLMFHEITKNGLKPDIVTFSTMLQGLFRVGRCGAARRLFDEMRAQGQHCFCRSALKSCPRFLQWINPKLAAGWCIMPISMWIDNYSK</sequence>